<reference evidence="14 15" key="1">
    <citation type="submission" date="2023-01" db="EMBL/GenBank/DDBJ databases">
        <title>Cultivation and genomic characterization of new, ubiquitous marine nitrite-oxidizing bacteria from the Nitrospirales.</title>
        <authorList>
            <person name="Mueller A.J."/>
            <person name="Daebeler A."/>
            <person name="Herbold C.W."/>
            <person name="Kirkegaard R.H."/>
            <person name="Daims H."/>
        </authorList>
    </citation>
    <scope>NUCLEOTIDE SEQUENCE [LARGE SCALE GENOMIC DNA]</scope>
    <source>
        <strain evidence="14 15">DK</strain>
    </source>
</reference>
<evidence type="ECO:0000256" key="2">
    <source>
        <dbReference type="ARBA" id="ARBA00003213"/>
    </source>
</evidence>
<dbReference type="Pfam" id="PF01715">
    <property type="entry name" value="IPPT"/>
    <property type="match status" value="1"/>
</dbReference>
<evidence type="ECO:0000256" key="4">
    <source>
        <dbReference type="ARBA" id="ARBA00022679"/>
    </source>
</evidence>
<dbReference type="Gene3D" id="1.10.20.140">
    <property type="match status" value="1"/>
</dbReference>
<dbReference type="EMBL" id="CP116968">
    <property type="protein sequence ID" value="WNM60883.1"/>
    <property type="molecule type" value="Genomic_DNA"/>
</dbReference>
<evidence type="ECO:0000256" key="13">
    <source>
        <dbReference type="RuleBase" id="RU003785"/>
    </source>
</evidence>
<comment type="caution">
    <text evidence="10">Lacks conserved residue(s) required for the propagation of feature annotation.</text>
</comment>
<dbReference type="InterPro" id="IPR039657">
    <property type="entry name" value="Dimethylallyltransferase"/>
</dbReference>
<dbReference type="EC" id="2.5.1.75" evidence="10"/>
<dbReference type="GO" id="GO:0052381">
    <property type="term" value="F:tRNA dimethylallyltransferase activity"/>
    <property type="evidence" value="ECO:0007669"/>
    <property type="project" value="UniProtKB-UniRule"/>
</dbReference>
<dbReference type="InterPro" id="IPR018022">
    <property type="entry name" value="IPT"/>
</dbReference>
<dbReference type="RefSeq" id="WP_312742260.1">
    <property type="nucleotide sequence ID" value="NZ_CP116968.1"/>
</dbReference>
<dbReference type="GO" id="GO:0005524">
    <property type="term" value="F:ATP binding"/>
    <property type="evidence" value="ECO:0007669"/>
    <property type="project" value="UniProtKB-UniRule"/>
</dbReference>
<keyword evidence="6 10" id="KW-0547">Nucleotide-binding</keyword>
<feature type="site" description="Interaction with substrate tRNA" evidence="10">
    <location>
        <position position="131"/>
    </location>
</feature>
<protein>
    <recommendedName>
        <fullName evidence="10">tRNA dimethylallyltransferase</fullName>
        <ecNumber evidence="10">2.5.1.75</ecNumber>
    </recommendedName>
    <alternativeName>
        <fullName evidence="10">Dimethylallyl diphosphate:tRNA dimethylallyltransferase</fullName>
        <shortName evidence="10">DMAPP:tRNA dimethylallyltransferase</shortName>
        <shortName evidence="10">DMATase</shortName>
    </alternativeName>
    <alternativeName>
        <fullName evidence="10">Isopentenyl-diphosphate:tRNA isopentenyltransferase</fullName>
        <shortName evidence="10">IPP transferase</shortName>
        <shortName evidence="10">IPPT</shortName>
        <shortName evidence="10">IPTase</shortName>
    </alternativeName>
</protein>
<keyword evidence="7 10" id="KW-0067">ATP-binding</keyword>
<dbReference type="SUPFAM" id="SSF52540">
    <property type="entry name" value="P-loop containing nucleoside triphosphate hydrolases"/>
    <property type="match status" value="2"/>
</dbReference>
<evidence type="ECO:0000256" key="1">
    <source>
        <dbReference type="ARBA" id="ARBA00001946"/>
    </source>
</evidence>
<evidence type="ECO:0000256" key="6">
    <source>
        <dbReference type="ARBA" id="ARBA00022741"/>
    </source>
</evidence>
<keyword evidence="15" id="KW-1185">Reference proteome</keyword>
<evidence type="ECO:0000313" key="15">
    <source>
        <dbReference type="Proteomes" id="UP001302494"/>
    </source>
</evidence>
<comment type="similarity">
    <text evidence="3 10 13">Belongs to the IPP transferase family.</text>
</comment>
<evidence type="ECO:0000256" key="8">
    <source>
        <dbReference type="ARBA" id="ARBA00022842"/>
    </source>
</evidence>
<dbReference type="PANTHER" id="PTHR11088">
    <property type="entry name" value="TRNA DIMETHYLALLYLTRANSFERASE"/>
    <property type="match status" value="1"/>
</dbReference>
<organism evidence="14 15">
    <name type="scientific">Candidatus Nitrospira neomarina</name>
    <dbReference type="NCBI Taxonomy" id="3020899"/>
    <lineage>
        <taxon>Bacteria</taxon>
        <taxon>Pseudomonadati</taxon>
        <taxon>Nitrospirota</taxon>
        <taxon>Nitrospiria</taxon>
        <taxon>Nitrospirales</taxon>
        <taxon>Nitrospiraceae</taxon>
        <taxon>Nitrospira</taxon>
    </lineage>
</organism>
<dbReference type="NCBIfam" id="TIGR00174">
    <property type="entry name" value="miaA"/>
    <property type="match status" value="1"/>
</dbReference>
<evidence type="ECO:0000313" key="14">
    <source>
        <dbReference type="EMBL" id="WNM60883.1"/>
    </source>
</evidence>
<comment type="cofactor">
    <cofactor evidence="1 10">
        <name>Mg(2+)</name>
        <dbReference type="ChEBI" id="CHEBI:18420"/>
    </cofactor>
</comment>
<dbReference type="InterPro" id="IPR027417">
    <property type="entry name" value="P-loop_NTPase"/>
</dbReference>
<feature type="region of interest" description="Interaction with substrate tRNA" evidence="10">
    <location>
        <begin position="43"/>
        <end position="46"/>
    </location>
</feature>
<dbReference type="HAMAP" id="MF_00185">
    <property type="entry name" value="IPP_trans"/>
    <property type="match status" value="1"/>
</dbReference>
<sequence>MKQADIISAWKPVVAIAGPTAIGKSRIGIEVAKILNTEILTADSRQVYRGMDIGTDKPSLAEQQNIPHRLIDLVDPDQSFNAGDFRRHAILDIARLHRLGLLPLVIGGTGLYIRALLRGLCPGPPANWLIRSELAQEAKLQGPAFLYEKLQQVDPELAQRLHPNDQPKVQRGLEVYRILGAPLSVIQQQHRFDEAPYPYLFIGLTMKRQTLYQRIETRVDWEIQKGLVEETHSLMKQGFPRELGSMKGLGYRQFSGFLAGNYSYEEAVRLLKRDTRHFAKRQMTWFQKESEIQWITLDESDIPDRAAAKIVDHINQFLSTFENLPLPAEATSHLKSTQSSG</sequence>
<dbReference type="AlphaFoldDB" id="A0AA96JUX6"/>
<evidence type="ECO:0000256" key="5">
    <source>
        <dbReference type="ARBA" id="ARBA00022694"/>
    </source>
</evidence>
<comment type="catalytic activity">
    <reaction evidence="9 10 11">
        <text>adenosine(37) in tRNA + dimethylallyl diphosphate = N(6)-dimethylallyladenosine(37) in tRNA + diphosphate</text>
        <dbReference type="Rhea" id="RHEA:26482"/>
        <dbReference type="Rhea" id="RHEA-COMP:10162"/>
        <dbReference type="Rhea" id="RHEA-COMP:10375"/>
        <dbReference type="ChEBI" id="CHEBI:33019"/>
        <dbReference type="ChEBI" id="CHEBI:57623"/>
        <dbReference type="ChEBI" id="CHEBI:74411"/>
        <dbReference type="ChEBI" id="CHEBI:74415"/>
        <dbReference type="EC" id="2.5.1.75"/>
    </reaction>
</comment>
<dbReference type="PANTHER" id="PTHR11088:SF60">
    <property type="entry name" value="TRNA DIMETHYLALLYLTRANSFERASE"/>
    <property type="match status" value="1"/>
</dbReference>
<accession>A0AA96JUX6</accession>
<evidence type="ECO:0000256" key="3">
    <source>
        <dbReference type="ARBA" id="ARBA00005842"/>
    </source>
</evidence>
<evidence type="ECO:0000256" key="7">
    <source>
        <dbReference type="ARBA" id="ARBA00022840"/>
    </source>
</evidence>
<evidence type="ECO:0000256" key="9">
    <source>
        <dbReference type="ARBA" id="ARBA00049563"/>
    </source>
</evidence>
<feature type="binding site" evidence="10">
    <location>
        <begin position="20"/>
        <end position="25"/>
    </location>
    <ligand>
        <name>substrate</name>
    </ligand>
</feature>
<feature type="binding site" evidence="10">
    <location>
        <begin position="18"/>
        <end position="25"/>
    </location>
    <ligand>
        <name>ATP</name>
        <dbReference type="ChEBI" id="CHEBI:30616"/>
    </ligand>
</feature>
<name>A0AA96JUX6_9BACT</name>
<evidence type="ECO:0000256" key="10">
    <source>
        <dbReference type="HAMAP-Rule" id="MF_00185"/>
    </source>
</evidence>
<proteinExistence type="inferred from homology"/>
<keyword evidence="4 10" id="KW-0808">Transferase</keyword>
<evidence type="ECO:0000256" key="11">
    <source>
        <dbReference type="RuleBase" id="RU003783"/>
    </source>
</evidence>
<keyword evidence="8 10" id="KW-0460">Magnesium</keyword>
<comment type="subunit">
    <text evidence="10">Monomer.</text>
</comment>
<feature type="site" description="Interaction with substrate tRNA" evidence="10">
    <location>
        <position position="109"/>
    </location>
</feature>
<gene>
    <name evidence="10 14" type="primary">miaA</name>
    <name evidence="14" type="ORF">PQG83_14090</name>
</gene>
<comment type="function">
    <text evidence="2 10 12">Catalyzes the transfer of a dimethylallyl group onto the adenine at position 37 in tRNAs that read codons beginning with uridine, leading to the formation of N6-(dimethylallyl)adenosine (i(6)A).</text>
</comment>
<evidence type="ECO:0000256" key="12">
    <source>
        <dbReference type="RuleBase" id="RU003784"/>
    </source>
</evidence>
<dbReference type="GO" id="GO:0006400">
    <property type="term" value="P:tRNA modification"/>
    <property type="evidence" value="ECO:0007669"/>
    <property type="project" value="TreeGrafter"/>
</dbReference>
<dbReference type="KEGG" id="nneo:PQG83_14090"/>
<dbReference type="Gene3D" id="3.40.50.300">
    <property type="entry name" value="P-loop containing nucleotide triphosphate hydrolases"/>
    <property type="match status" value="1"/>
</dbReference>
<keyword evidence="5 10" id="KW-0819">tRNA processing</keyword>
<dbReference type="Proteomes" id="UP001302494">
    <property type="component" value="Chromosome"/>
</dbReference>